<feature type="transmembrane region" description="Helical" evidence="8">
    <location>
        <begin position="228"/>
        <end position="250"/>
    </location>
</feature>
<feature type="domain" description="EXPERA" evidence="9">
    <location>
        <begin position="173"/>
        <end position="314"/>
    </location>
</feature>
<name>A0A8H7VWJ2_9FUNG</name>
<dbReference type="InterPro" id="IPR003994">
    <property type="entry name" value="UXT"/>
</dbReference>
<proteinExistence type="inferred from homology"/>
<comment type="subcellular location">
    <subcellularLocation>
        <location evidence="1">Membrane</location>
        <topology evidence="1">Multi-pass membrane protein</topology>
    </subcellularLocation>
</comment>
<dbReference type="GO" id="GO:0000122">
    <property type="term" value="P:negative regulation of transcription by RNA polymerase II"/>
    <property type="evidence" value="ECO:0007669"/>
    <property type="project" value="InterPro"/>
</dbReference>
<evidence type="ECO:0000256" key="7">
    <source>
        <dbReference type="SAM" id="Coils"/>
    </source>
</evidence>
<dbReference type="PROSITE" id="PS51751">
    <property type="entry name" value="EXPERA"/>
    <property type="match status" value="1"/>
</dbReference>
<dbReference type="AlphaFoldDB" id="A0A8H7VWJ2"/>
<evidence type="ECO:0000313" key="10">
    <source>
        <dbReference type="EMBL" id="KAG2237081.1"/>
    </source>
</evidence>
<evidence type="ECO:0000256" key="5">
    <source>
        <dbReference type="ARBA" id="ARBA00023136"/>
    </source>
</evidence>
<comment type="similarity">
    <text evidence="2">Belongs to the UXT family.</text>
</comment>
<evidence type="ECO:0000256" key="4">
    <source>
        <dbReference type="ARBA" id="ARBA00022989"/>
    </source>
</evidence>
<evidence type="ECO:0000313" key="11">
    <source>
        <dbReference type="Proteomes" id="UP000613177"/>
    </source>
</evidence>
<dbReference type="PANTHER" id="PTHR31204">
    <property type="entry name" value="SIGMA INTRACELLULAR RECEPTOR 2"/>
    <property type="match status" value="1"/>
</dbReference>
<feature type="transmembrane region" description="Helical" evidence="8">
    <location>
        <begin position="262"/>
        <end position="284"/>
    </location>
</feature>
<keyword evidence="11" id="KW-1185">Reference proteome</keyword>
<dbReference type="SUPFAM" id="SSF46579">
    <property type="entry name" value="Prefoldin"/>
    <property type="match status" value="1"/>
</dbReference>
<sequence>MEDTVKQDLNALIKKYDAFIANTLKPSLKKELDERDLIFNHISEYQKLKVQIDTIKDNDLQELKTMVDLGSQFFVQAHIPDTKYIYVNVGFGFHVQFTLKEALAFIQKKEAQLQKLADKHTEEADKIRAHIKMKPFEAVMDYGNKKIEPVVNIIEPYFESFNNEMQPILQRPIDWILFVYFVTHIPITIFFDLQCLYPQWLIPQFLIQLNGSYLQLTSDPFMNTSNNIYWFKSFALCEAFIQLPFFFIACHGLLKNKSWIRLPLAIYGAHVMTTVIPCLAEIVFNQEIYGLSNIQRNIIFFLYFPYFLIPFVGLVDSSIRITKRLGYIDKQLALKKDT</sequence>
<feature type="coiled-coil region" evidence="7">
    <location>
        <begin position="99"/>
        <end position="126"/>
    </location>
</feature>
<dbReference type="InterPro" id="IPR009053">
    <property type="entry name" value="Prefoldin"/>
</dbReference>
<evidence type="ECO:0000256" key="1">
    <source>
        <dbReference type="ARBA" id="ARBA00004141"/>
    </source>
</evidence>
<dbReference type="Proteomes" id="UP000613177">
    <property type="component" value="Unassembled WGS sequence"/>
</dbReference>
<dbReference type="PRINTS" id="PR01502">
    <property type="entry name" value="UXTPROTEIN"/>
</dbReference>
<dbReference type="PANTHER" id="PTHR31204:SF1">
    <property type="entry name" value="SIGMA INTRACELLULAR RECEPTOR 2"/>
    <property type="match status" value="1"/>
</dbReference>
<dbReference type="EMBL" id="JAEPRE010000009">
    <property type="protein sequence ID" value="KAG2237081.1"/>
    <property type="molecule type" value="Genomic_DNA"/>
</dbReference>
<keyword evidence="4 6" id="KW-1133">Transmembrane helix</keyword>
<evidence type="ECO:0000256" key="6">
    <source>
        <dbReference type="PROSITE-ProRule" id="PRU01087"/>
    </source>
</evidence>
<dbReference type="GO" id="GO:0005783">
    <property type="term" value="C:endoplasmic reticulum"/>
    <property type="evidence" value="ECO:0007669"/>
    <property type="project" value="TreeGrafter"/>
</dbReference>
<evidence type="ECO:0000256" key="3">
    <source>
        <dbReference type="ARBA" id="ARBA00022692"/>
    </source>
</evidence>
<protein>
    <recommendedName>
        <fullName evidence="9">EXPERA domain-containing protein</fullName>
    </recommendedName>
</protein>
<dbReference type="Pfam" id="PF05241">
    <property type="entry name" value="EBP"/>
    <property type="match status" value="1"/>
</dbReference>
<accession>A0A8H7VWJ2</accession>
<organism evidence="10 11">
    <name type="scientific">Thamnidium elegans</name>
    <dbReference type="NCBI Taxonomy" id="101142"/>
    <lineage>
        <taxon>Eukaryota</taxon>
        <taxon>Fungi</taxon>
        <taxon>Fungi incertae sedis</taxon>
        <taxon>Mucoromycota</taxon>
        <taxon>Mucoromycotina</taxon>
        <taxon>Mucoromycetes</taxon>
        <taxon>Mucorales</taxon>
        <taxon>Mucorineae</taxon>
        <taxon>Mucoraceae</taxon>
        <taxon>Thamnidium</taxon>
    </lineage>
</organism>
<dbReference type="InterPro" id="IPR051987">
    <property type="entry name" value="Sigma-2_receptor-like"/>
</dbReference>
<comment type="caution">
    <text evidence="10">The sequence shown here is derived from an EMBL/GenBank/DDBJ whole genome shotgun (WGS) entry which is preliminary data.</text>
</comment>
<dbReference type="GO" id="GO:0016020">
    <property type="term" value="C:membrane"/>
    <property type="evidence" value="ECO:0007669"/>
    <property type="project" value="UniProtKB-SubCell"/>
</dbReference>
<reference evidence="10" key="1">
    <citation type="submission" date="2021-01" db="EMBL/GenBank/DDBJ databases">
        <title>Metabolic potential, ecology and presence of endohyphal bacteria is reflected in genomic diversity of Mucoromycotina.</title>
        <authorList>
            <person name="Muszewska A."/>
            <person name="Okrasinska A."/>
            <person name="Steczkiewicz K."/>
            <person name="Drgas O."/>
            <person name="Orlowska M."/>
            <person name="Perlinska-Lenart U."/>
            <person name="Aleksandrzak-Piekarczyk T."/>
            <person name="Szatraj K."/>
            <person name="Zielenkiewicz U."/>
            <person name="Pilsyk S."/>
            <person name="Malc E."/>
            <person name="Mieczkowski P."/>
            <person name="Kruszewska J.S."/>
            <person name="Biernat P."/>
            <person name="Pawlowska J."/>
        </authorList>
    </citation>
    <scope>NUCLEOTIDE SEQUENCE</scope>
    <source>
        <strain evidence="10">WA0000018081</strain>
    </source>
</reference>
<evidence type="ECO:0000256" key="8">
    <source>
        <dbReference type="SAM" id="Phobius"/>
    </source>
</evidence>
<evidence type="ECO:0000256" key="2">
    <source>
        <dbReference type="ARBA" id="ARBA00007666"/>
    </source>
</evidence>
<keyword evidence="3 6" id="KW-0812">Transmembrane</keyword>
<feature type="transmembrane region" description="Helical" evidence="8">
    <location>
        <begin position="173"/>
        <end position="191"/>
    </location>
</feature>
<evidence type="ECO:0000259" key="9">
    <source>
        <dbReference type="PROSITE" id="PS51751"/>
    </source>
</evidence>
<dbReference type="CDD" id="cd23158">
    <property type="entry name" value="Prefoldin_UXT"/>
    <property type="match status" value="1"/>
</dbReference>
<dbReference type="InterPro" id="IPR004127">
    <property type="entry name" value="Prefoldin_subunit_alpha"/>
</dbReference>
<dbReference type="GO" id="GO:0003714">
    <property type="term" value="F:transcription corepressor activity"/>
    <property type="evidence" value="ECO:0007669"/>
    <property type="project" value="InterPro"/>
</dbReference>
<dbReference type="InterPro" id="IPR033118">
    <property type="entry name" value="EXPERA"/>
</dbReference>
<gene>
    <name evidence="10" type="ORF">INT48_004582</name>
</gene>
<keyword evidence="5 6" id="KW-0472">Membrane</keyword>
<dbReference type="Pfam" id="PF02996">
    <property type="entry name" value="Prefoldin"/>
    <property type="match status" value="1"/>
</dbReference>
<dbReference type="Gene3D" id="1.10.287.370">
    <property type="match status" value="1"/>
</dbReference>
<feature type="transmembrane region" description="Helical" evidence="8">
    <location>
        <begin position="296"/>
        <end position="315"/>
    </location>
</feature>
<keyword evidence="7" id="KW-0175">Coiled coil</keyword>